<dbReference type="AlphaFoldDB" id="A0A4V1LSH8"/>
<dbReference type="EMBL" id="PEIB01000033">
    <property type="protein sequence ID" value="RXJ71748.1"/>
    <property type="molecule type" value="Genomic_DNA"/>
</dbReference>
<protein>
    <recommendedName>
        <fullName evidence="3">Enoyl-CoA hydratase</fullName>
    </recommendedName>
</protein>
<evidence type="ECO:0000313" key="1">
    <source>
        <dbReference type="EMBL" id="RXJ71748.1"/>
    </source>
</evidence>
<sequence length="273" mass="30220">MIQTLSTLALLKSEKIGNVLNVAINNPPLNMLDVPLMEDMLSLIDLSEGDEEIKVIIIRSSDPEFFISHADLTLFQNHDSPEAKKLLDMCELFAHKIRQSSIIFIAEIAGRTSGAGCEFIEALDMSFAAIGKAFFRHPEVSLGLMPCKGGTQMLPQIIGKKRAMEMILTGSFIDADIAERFGLINRAVMPSVLQSFVDKTAKTIAHHPKASIASAKKAININHKKEAWKVERELFNNVVKTEACQKRLGHFFAHGGQTREGELSYVAPPYLED</sequence>
<dbReference type="CDD" id="cd06558">
    <property type="entry name" value="crotonase-like"/>
    <property type="match status" value="1"/>
</dbReference>
<dbReference type="OrthoDB" id="9775794at2"/>
<dbReference type="Proteomes" id="UP000290287">
    <property type="component" value="Unassembled WGS sequence"/>
</dbReference>
<reference evidence="1 2" key="1">
    <citation type="submission" date="2017-10" db="EMBL/GenBank/DDBJ databases">
        <title>Nyctiphanis sp. nov., isolated from the stomach of the euphausiid Nyctiphanes simplex (Hansen, 1911) in the Gulf of California.</title>
        <authorList>
            <person name="Gomez-Gil B."/>
            <person name="Aguilar-Mendez M."/>
            <person name="Lopez-Cortes A."/>
            <person name="Gomez-Gutierrez J."/>
            <person name="Roque A."/>
            <person name="Lang E."/>
            <person name="Gonzalez-Castillo A."/>
        </authorList>
    </citation>
    <scope>NUCLEOTIDE SEQUENCE [LARGE SCALE GENOMIC DNA]</scope>
    <source>
        <strain evidence="1 2">CAIM 600</strain>
    </source>
</reference>
<organism evidence="1 2">
    <name type="scientific">Veronia nyctiphanis</name>
    <dbReference type="NCBI Taxonomy" id="1278244"/>
    <lineage>
        <taxon>Bacteria</taxon>
        <taxon>Pseudomonadati</taxon>
        <taxon>Pseudomonadota</taxon>
        <taxon>Gammaproteobacteria</taxon>
        <taxon>Vibrionales</taxon>
        <taxon>Vibrionaceae</taxon>
        <taxon>Veronia</taxon>
    </lineage>
</organism>
<dbReference type="PANTHER" id="PTHR11941">
    <property type="entry name" value="ENOYL-COA HYDRATASE-RELATED"/>
    <property type="match status" value="1"/>
</dbReference>
<dbReference type="InterPro" id="IPR029045">
    <property type="entry name" value="ClpP/crotonase-like_dom_sf"/>
</dbReference>
<dbReference type="Gene3D" id="3.90.226.10">
    <property type="entry name" value="2-enoyl-CoA Hydratase, Chain A, domain 1"/>
    <property type="match status" value="1"/>
</dbReference>
<gene>
    <name evidence="1" type="ORF">CS022_20095</name>
</gene>
<accession>A0A4V1LSH8</accession>
<dbReference type="PANTHER" id="PTHR11941:SF141">
    <property type="entry name" value="ENOYL-COA HYDRATASE_ISOMERASE-RELATED"/>
    <property type="match status" value="1"/>
</dbReference>
<dbReference type="SUPFAM" id="SSF52096">
    <property type="entry name" value="ClpP/crotonase"/>
    <property type="match status" value="1"/>
</dbReference>
<dbReference type="InterPro" id="IPR001753">
    <property type="entry name" value="Enoyl-CoA_hydra/iso"/>
</dbReference>
<evidence type="ECO:0000313" key="2">
    <source>
        <dbReference type="Proteomes" id="UP000290287"/>
    </source>
</evidence>
<name>A0A4V1LSH8_9GAMM</name>
<evidence type="ECO:0008006" key="3">
    <source>
        <dbReference type="Google" id="ProtNLM"/>
    </source>
</evidence>
<dbReference type="RefSeq" id="WP_129123722.1">
    <property type="nucleotide sequence ID" value="NZ_PEIB01000033.1"/>
</dbReference>
<comment type="caution">
    <text evidence="1">The sequence shown here is derived from an EMBL/GenBank/DDBJ whole genome shotgun (WGS) entry which is preliminary data.</text>
</comment>
<keyword evidence="2" id="KW-1185">Reference proteome</keyword>
<proteinExistence type="predicted"/>
<dbReference type="GO" id="GO:0006635">
    <property type="term" value="P:fatty acid beta-oxidation"/>
    <property type="evidence" value="ECO:0007669"/>
    <property type="project" value="TreeGrafter"/>
</dbReference>
<dbReference type="Pfam" id="PF00378">
    <property type="entry name" value="ECH_1"/>
    <property type="match status" value="1"/>
</dbReference>
<dbReference type="GO" id="GO:0003824">
    <property type="term" value="F:catalytic activity"/>
    <property type="evidence" value="ECO:0007669"/>
    <property type="project" value="UniProtKB-ARBA"/>
</dbReference>